<dbReference type="InterPro" id="IPR003657">
    <property type="entry name" value="WRKY_dom"/>
</dbReference>
<organism evidence="8 9">
    <name type="scientific">Camelina sativa</name>
    <name type="common">False flax</name>
    <name type="synonym">Myagrum sativum</name>
    <dbReference type="NCBI Taxonomy" id="90675"/>
    <lineage>
        <taxon>Eukaryota</taxon>
        <taxon>Viridiplantae</taxon>
        <taxon>Streptophyta</taxon>
        <taxon>Embryophyta</taxon>
        <taxon>Tracheophyta</taxon>
        <taxon>Spermatophyta</taxon>
        <taxon>Magnoliopsida</taxon>
        <taxon>eudicotyledons</taxon>
        <taxon>Gunneridae</taxon>
        <taxon>Pentapetalae</taxon>
        <taxon>rosids</taxon>
        <taxon>malvids</taxon>
        <taxon>Brassicales</taxon>
        <taxon>Brassicaceae</taxon>
        <taxon>Camelineae</taxon>
        <taxon>Camelina</taxon>
    </lineage>
</organism>
<evidence type="ECO:0000256" key="6">
    <source>
        <dbReference type="SAM" id="MobiDB-lite"/>
    </source>
</evidence>
<dbReference type="Proteomes" id="UP000694864">
    <property type="component" value="Chromosome 7"/>
</dbReference>
<proteinExistence type="predicted"/>
<evidence type="ECO:0000313" key="8">
    <source>
        <dbReference type="Proteomes" id="UP000694864"/>
    </source>
</evidence>
<dbReference type="InterPro" id="IPR018872">
    <property type="entry name" value="Zn-cluster-dom"/>
</dbReference>
<evidence type="ECO:0000256" key="1">
    <source>
        <dbReference type="ARBA" id="ARBA00004123"/>
    </source>
</evidence>
<dbReference type="Pfam" id="PF03106">
    <property type="entry name" value="WRKY"/>
    <property type="match status" value="1"/>
</dbReference>
<dbReference type="GeneID" id="104700424"/>
<evidence type="ECO:0000256" key="5">
    <source>
        <dbReference type="ARBA" id="ARBA00023242"/>
    </source>
</evidence>
<keyword evidence="8" id="KW-1185">Reference proteome</keyword>
<dbReference type="Pfam" id="PF10533">
    <property type="entry name" value="Plant_zn_clust"/>
    <property type="match status" value="1"/>
</dbReference>
<dbReference type="RefSeq" id="XP_010414241.1">
    <property type="nucleotide sequence ID" value="XM_010415939.2"/>
</dbReference>
<feature type="domain" description="WRKY" evidence="7">
    <location>
        <begin position="313"/>
        <end position="379"/>
    </location>
</feature>
<accession>A0ABM0SPI7</accession>
<evidence type="ECO:0000256" key="2">
    <source>
        <dbReference type="ARBA" id="ARBA00023015"/>
    </source>
</evidence>
<dbReference type="PANTHER" id="PTHR31282">
    <property type="entry name" value="WRKY TRANSCRIPTION FACTOR 21-RELATED"/>
    <property type="match status" value="1"/>
</dbReference>
<protein>
    <submittedName>
        <fullName evidence="9">Probable WRKY transcription factor 21</fullName>
    </submittedName>
</protein>
<feature type="compositionally biased region" description="Low complexity" evidence="6">
    <location>
        <begin position="160"/>
        <end position="183"/>
    </location>
</feature>
<evidence type="ECO:0000259" key="7">
    <source>
        <dbReference type="PROSITE" id="PS50811"/>
    </source>
</evidence>
<dbReference type="Gene3D" id="2.20.25.80">
    <property type="entry name" value="WRKY domain"/>
    <property type="match status" value="1"/>
</dbReference>
<feature type="region of interest" description="Disordered" evidence="6">
    <location>
        <begin position="149"/>
        <end position="197"/>
    </location>
</feature>
<dbReference type="InterPro" id="IPR036576">
    <property type="entry name" value="WRKY_dom_sf"/>
</dbReference>
<keyword evidence="4" id="KW-0804">Transcription</keyword>
<evidence type="ECO:0000256" key="4">
    <source>
        <dbReference type="ARBA" id="ARBA00023163"/>
    </source>
</evidence>
<evidence type="ECO:0000256" key="3">
    <source>
        <dbReference type="ARBA" id="ARBA00023125"/>
    </source>
</evidence>
<reference evidence="8" key="1">
    <citation type="journal article" date="2014" name="Nat. Commun.">
        <title>The emerging biofuel crop Camelina sativa retains a highly undifferentiated hexaploid genome structure.</title>
        <authorList>
            <person name="Kagale S."/>
            <person name="Koh C."/>
            <person name="Nixon J."/>
            <person name="Bollina V."/>
            <person name="Clarke W.E."/>
            <person name="Tuteja R."/>
            <person name="Spillane C."/>
            <person name="Robinson S.J."/>
            <person name="Links M.G."/>
            <person name="Clarke C."/>
            <person name="Higgins E.E."/>
            <person name="Huebert T."/>
            <person name="Sharpe A.G."/>
            <person name="Parkin I.A."/>
        </authorList>
    </citation>
    <scope>NUCLEOTIDE SEQUENCE [LARGE SCALE GENOMIC DNA]</scope>
    <source>
        <strain evidence="8">cv. DH55</strain>
    </source>
</reference>
<dbReference type="PROSITE" id="PS50811">
    <property type="entry name" value="WRKY"/>
    <property type="match status" value="1"/>
</dbReference>
<gene>
    <name evidence="9" type="primary">LOC104700424</name>
</gene>
<dbReference type="SMART" id="SM00774">
    <property type="entry name" value="WRKY"/>
    <property type="match status" value="1"/>
</dbReference>
<feature type="region of interest" description="Disordered" evidence="6">
    <location>
        <begin position="88"/>
        <end position="108"/>
    </location>
</feature>
<dbReference type="InterPro" id="IPR044810">
    <property type="entry name" value="WRKY_plant"/>
</dbReference>
<feature type="compositionally biased region" description="Polar residues" evidence="6">
    <location>
        <begin position="88"/>
        <end position="104"/>
    </location>
</feature>
<sequence>MEEIEGTNRAAVESCHRVLNLLNKPQQQQQQQQQDHVGFERNLVSETREAVFRFKRVSTLLSTSVVGHARFRRAKKLETHVSQTFLLDPSSHQRTELASSSSQKPPVLRSGFQELSLRPSDSLTLGTKSFTLNPNAKAPLLQLNQQPIPSSNFSNLFPDKQQQQQQQLQKQQQQQQQLQQQQQFHERLKAHHLHQQQQLQKHQAELLLRKCNGGISLSFDNSSCTPTMSSTRSFVSSLSIDGSVANLEGKNSFHLVGVPSSTDQNSQHSKRKCPLKGDEHGGLKCGNSSRCHCSKKRKHRVRRSIRVPAISNKVADIPPDDYSWRKYGQKPIKGSPYPRGYYKCSSMRGCPARKHVERCLEDPAMLIVTYEAEHNHPKLPSQAITT</sequence>
<name>A0ABM0SPI7_CAMSA</name>
<comment type="subcellular location">
    <subcellularLocation>
        <location evidence="1">Nucleus</location>
    </subcellularLocation>
</comment>
<keyword evidence="5" id="KW-0539">Nucleus</keyword>
<keyword evidence="3" id="KW-0238">DNA-binding</keyword>
<feature type="region of interest" description="Disordered" evidence="6">
    <location>
        <begin position="259"/>
        <end position="279"/>
    </location>
</feature>
<dbReference type="SUPFAM" id="SSF118290">
    <property type="entry name" value="WRKY DNA-binding domain"/>
    <property type="match status" value="1"/>
</dbReference>
<keyword evidence="2" id="KW-0805">Transcription regulation</keyword>
<evidence type="ECO:0000313" key="9">
    <source>
        <dbReference type="RefSeq" id="XP_010414241.1"/>
    </source>
</evidence>
<reference evidence="9" key="2">
    <citation type="submission" date="2025-08" db="UniProtKB">
        <authorList>
            <consortium name="RefSeq"/>
        </authorList>
    </citation>
    <scope>IDENTIFICATION</scope>
    <source>
        <tissue evidence="9">Leaf</tissue>
    </source>
</reference>